<name>A0A6N0JEV0_ACHDE</name>
<evidence type="ECO:0000313" key="3">
    <source>
        <dbReference type="EMBL" id="QKQ45664.1"/>
    </source>
</evidence>
<evidence type="ECO:0000313" key="4">
    <source>
        <dbReference type="Proteomes" id="UP000509782"/>
    </source>
</evidence>
<dbReference type="GO" id="GO:0071281">
    <property type="term" value="P:cellular response to iron ion"/>
    <property type="evidence" value="ECO:0007669"/>
    <property type="project" value="TreeGrafter"/>
</dbReference>
<feature type="signal peptide" evidence="1">
    <location>
        <begin position="1"/>
        <end position="23"/>
    </location>
</feature>
<dbReference type="InterPro" id="IPR050902">
    <property type="entry name" value="ABC_Transporter_SBP"/>
</dbReference>
<dbReference type="Pfam" id="PF01497">
    <property type="entry name" value="Peripla_BP_2"/>
    <property type="match status" value="1"/>
</dbReference>
<feature type="domain" description="Fe/B12 periplasmic-binding" evidence="2">
    <location>
        <begin position="44"/>
        <end position="311"/>
    </location>
</feature>
<dbReference type="PROSITE" id="PS50983">
    <property type="entry name" value="FE_B12_PBP"/>
    <property type="match status" value="1"/>
</dbReference>
<organism evidence="3 4">
    <name type="scientific">Achromobacter denitrificans</name>
    <name type="common">Alcaligenes denitrificans</name>
    <dbReference type="NCBI Taxonomy" id="32002"/>
    <lineage>
        <taxon>Bacteria</taxon>
        <taxon>Pseudomonadati</taxon>
        <taxon>Pseudomonadota</taxon>
        <taxon>Betaproteobacteria</taxon>
        <taxon>Burkholderiales</taxon>
        <taxon>Alcaligenaceae</taxon>
        <taxon>Achromobacter</taxon>
    </lineage>
</organism>
<reference evidence="3 4" key="1">
    <citation type="submission" date="2020-05" db="EMBL/GenBank/DDBJ databases">
        <title>FDA dAtabase for Regulatory Grade micrObial Sequences (FDA-ARGOS): Supporting development and validation of Infectious Disease Dx tests.</title>
        <authorList>
            <person name="Sproer C."/>
            <person name="Gronow S."/>
            <person name="Severitt S."/>
            <person name="Schroder I."/>
            <person name="Tallon L."/>
            <person name="Sadzewicz L."/>
            <person name="Zhao X."/>
            <person name="Vavikolanu K."/>
            <person name="Mehta A."/>
            <person name="Aluvathingal J."/>
            <person name="Nadendla S."/>
            <person name="Myers T."/>
            <person name="Yan Y."/>
            <person name="Sichtig H."/>
        </authorList>
    </citation>
    <scope>NUCLEOTIDE SEQUENCE [LARGE SCALE GENOMIC DNA]</scope>
    <source>
        <strain evidence="3 4">FDAARGOS_787</strain>
    </source>
</reference>
<dbReference type="Gene3D" id="3.40.50.1980">
    <property type="entry name" value="Nitrogenase molybdenum iron protein domain"/>
    <property type="match status" value="2"/>
</dbReference>
<feature type="chain" id="PRO_5026990127" evidence="1">
    <location>
        <begin position="24"/>
        <end position="356"/>
    </location>
</feature>
<dbReference type="Gene3D" id="1.20.58.2180">
    <property type="match status" value="1"/>
</dbReference>
<accession>A0A6N0JEV0</accession>
<dbReference type="PANTHER" id="PTHR30535">
    <property type="entry name" value="VITAMIN B12-BINDING PROTEIN"/>
    <property type="match status" value="1"/>
</dbReference>
<dbReference type="Proteomes" id="UP000509782">
    <property type="component" value="Chromosome"/>
</dbReference>
<gene>
    <name evidence="3" type="ORF">FOC81_02660</name>
</gene>
<sequence length="356" mass="38661">MAPLFSSRVALAAGVLLSSAIHAAPVAFNDMLGNAVSLPAPTQRAVTLPMPAGSLLISLDGGVAHLAGMHPNAHELMRDGPLARIFPAIAAVRTDVTRSGFVPNVETLLMMQPDLVWQWGHMGDDLIAPLRNAGLPVAALVYGTEDRTREWTRLIGLSLGQEARAQAQLQWRDRVRAGIRAVTDGLPAGERPGVLYLSRYAPQLRAAGGNTSFDDDIALAGGRNVSASIASGQAVNMEQIMAWAPDVILLNNFEPGLTPDTLYGDPLFADIPAVRDRRVYKVPLGGYLWDPPSQESPLYWQWLSQLLHPDRFAWPLRDDLARAYAELYGHHPAASEIDAVLRVEMNRGGAGYDRFR</sequence>
<dbReference type="InterPro" id="IPR002491">
    <property type="entry name" value="ABC_transptr_periplasmic_BD"/>
</dbReference>
<dbReference type="EMBL" id="CP054569">
    <property type="protein sequence ID" value="QKQ45664.1"/>
    <property type="molecule type" value="Genomic_DNA"/>
</dbReference>
<evidence type="ECO:0000256" key="1">
    <source>
        <dbReference type="SAM" id="SignalP"/>
    </source>
</evidence>
<dbReference type="PANTHER" id="PTHR30535:SF34">
    <property type="entry name" value="MOLYBDATE-BINDING PROTEIN MOLA"/>
    <property type="match status" value="1"/>
</dbReference>
<dbReference type="SUPFAM" id="SSF53807">
    <property type="entry name" value="Helical backbone' metal receptor"/>
    <property type="match status" value="1"/>
</dbReference>
<protein>
    <submittedName>
        <fullName evidence="3">ABC transporter substrate-binding protein</fullName>
    </submittedName>
</protein>
<keyword evidence="1" id="KW-0732">Signal</keyword>
<dbReference type="RefSeq" id="WP_174715665.1">
    <property type="nucleotide sequence ID" value="NZ_CP054569.1"/>
</dbReference>
<proteinExistence type="predicted"/>
<dbReference type="AlphaFoldDB" id="A0A6N0JEV0"/>
<evidence type="ECO:0000259" key="2">
    <source>
        <dbReference type="PROSITE" id="PS50983"/>
    </source>
</evidence>